<comment type="caution">
    <text evidence="2">The sequence shown here is derived from an EMBL/GenBank/DDBJ whole genome shotgun (WGS) entry which is preliminary data.</text>
</comment>
<name>A0A8H3M5C8_9GLOM</name>
<keyword evidence="2" id="KW-0238">DNA-binding</keyword>
<dbReference type="Pfam" id="PF13358">
    <property type="entry name" value="DDE_3"/>
    <property type="match status" value="1"/>
</dbReference>
<gene>
    <name evidence="2" type="ORF">RCL2_002745700</name>
</gene>
<evidence type="ECO:0000313" key="3">
    <source>
        <dbReference type="Proteomes" id="UP000615446"/>
    </source>
</evidence>
<accession>A0A8H3M5C8</accession>
<evidence type="ECO:0000313" key="2">
    <source>
        <dbReference type="EMBL" id="GET01023.1"/>
    </source>
</evidence>
<dbReference type="PANTHER" id="PTHR46564">
    <property type="entry name" value="TRANSPOSASE"/>
    <property type="match status" value="1"/>
</dbReference>
<dbReference type="InterPro" id="IPR038717">
    <property type="entry name" value="Tc1-like_DDE_dom"/>
</dbReference>
<dbReference type="PANTHER" id="PTHR46564:SF1">
    <property type="entry name" value="TRANSPOSASE"/>
    <property type="match status" value="1"/>
</dbReference>
<reference evidence="2" key="1">
    <citation type="submission" date="2019-10" db="EMBL/GenBank/DDBJ databases">
        <title>Conservation and host-specific expression of non-tandemly repeated heterogenous ribosome RNA gene in arbuscular mycorrhizal fungi.</title>
        <authorList>
            <person name="Maeda T."/>
            <person name="Kobayashi Y."/>
            <person name="Nakagawa T."/>
            <person name="Ezawa T."/>
            <person name="Yamaguchi K."/>
            <person name="Bino T."/>
            <person name="Nishimoto Y."/>
            <person name="Shigenobu S."/>
            <person name="Kawaguchi M."/>
        </authorList>
    </citation>
    <scope>NUCLEOTIDE SEQUENCE</scope>
    <source>
        <strain evidence="2">HR1</strain>
    </source>
</reference>
<sequence>MYEKWACITNPFKGVFGRKKLFNRNDMYILRSLIKDKFNWYLDELTHEMENLTGKRASISTLWRSLRYLGITRKKLQKEAYERSEIIRAHYLGVIGESYIPNQLIFIDESAKNERSLSRFYGYSPQNIQACKKVVFIQGKRYTILPALTPDGFVAIDIFEGACDKKRFIDFILDQVVPIMNPYPSSNSVIMIDNARIHHDANLISILEGLGCCVIFLPPYSSDYNPIETAFSISCSWIATDKMVQFMIKERKDNNDYYHTLVEGGKRIFWEDDVMKVNLKYKSRFIGSKVKEKFQEIIRDCRLMKIYIDGDSKGKKIRNGELYYEQFEDFFWKKKNQNTISNIAKM</sequence>
<dbReference type="OrthoDB" id="2266637at2759"/>
<protein>
    <submittedName>
        <fullName evidence="2">Homeodomain-like protein</fullName>
    </submittedName>
</protein>
<dbReference type="GO" id="GO:0003677">
    <property type="term" value="F:DNA binding"/>
    <property type="evidence" value="ECO:0007669"/>
    <property type="project" value="UniProtKB-KW"/>
</dbReference>
<dbReference type="InterPro" id="IPR047655">
    <property type="entry name" value="Transpos_IS630-like"/>
</dbReference>
<dbReference type="AlphaFoldDB" id="A0A8H3M5C8"/>
<organism evidence="2 3">
    <name type="scientific">Rhizophagus clarus</name>
    <dbReference type="NCBI Taxonomy" id="94130"/>
    <lineage>
        <taxon>Eukaryota</taxon>
        <taxon>Fungi</taxon>
        <taxon>Fungi incertae sedis</taxon>
        <taxon>Mucoromycota</taxon>
        <taxon>Glomeromycotina</taxon>
        <taxon>Glomeromycetes</taxon>
        <taxon>Glomerales</taxon>
        <taxon>Glomeraceae</taxon>
        <taxon>Rhizophagus</taxon>
    </lineage>
</organism>
<dbReference type="EMBL" id="BLAL01000297">
    <property type="protein sequence ID" value="GET01023.1"/>
    <property type="molecule type" value="Genomic_DNA"/>
</dbReference>
<feature type="domain" description="Tc1-like transposase DDE" evidence="1">
    <location>
        <begin position="103"/>
        <end position="239"/>
    </location>
</feature>
<dbReference type="InterPro" id="IPR036397">
    <property type="entry name" value="RNaseH_sf"/>
</dbReference>
<proteinExistence type="predicted"/>
<keyword evidence="2" id="KW-0371">Homeobox</keyword>
<dbReference type="Proteomes" id="UP000615446">
    <property type="component" value="Unassembled WGS sequence"/>
</dbReference>
<evidence type="ECO:0000259" key="1">
    <source>
        <dbReference type="Pfam" id="PF13358"/>
    </source>
</evidence>
<dbReference type="NCBIfam" id="NF033545">
    <property type="entry name" value="transpos_IS630"/>
    <property type="match status" value="1"/>
</dbReference>
<dbReference type="Gene3D" id="3.30.420.10">
    <property type="entry name" value="Ribonuclease H-like superfamily/Ribonuclease H"/>
    <property type="match status" value="1"/>
</dbReference>